<feature type="transmembrane region" description="Helical" evidence="1">
    <location>
        <begin position="60"/>
        <end position="84"/>
    </location>
</feature>
<keyword evidence="1" id="KW-0812">Transmembrane</keyword>
<protein>
    <submittedName>
        <fullName evidence="2">Uncharacterized protein</fullName>
    </submittedName>
</protein>
<dbReference type="STRING" id="426418.B2WA50"/>
<keyword evidence="1" id="KW-1133">Transmembrane helix</keyword>
<dbReference type="InParanoid" id="B2WA50"/>
<dbReference type="EMBL" id="DS231620">
    <property type="protein sequence ID" value="EDU49778.1"/>
    <property type="molecule type" value="Genomic_DNA"/>
</dbReference>
<proteinExistence type="predicted"/>
<gene>
    <name evidence="2" type="ORF">PTRG_06858</name>
</gene>
<sequence length="205" mass="23366">MSFFKSNVDALTSPIYDRSLWVGKAIFGIVIMVYGYRWIRYRSQIVASQPGDKATRQLMQILAHNSVIHLASFMFYCFIIPLNLATVSKPKVRHWDNLYITLVTKGTNRETVKRSAATMRHIQSLSSRITFIVLTDEGSSVASLELGVKIVVVPKSFSPPTAKYKARALEYFRINQQLTDTDWVLHLDEETAHMNGDKELSYTTL</sequence>
<dbReference type="InterPro" id="IPR027389">
    <property type="entry name" value="B_mannosylTrfase_Bre-3/Egh"/>
</dbReference>
<name>B2WA50_PYRTR</name>
<dbReference type="HOGENOM" id="CLU_1338122_0_0_1"/>
<evidence type="ECO:0000256" key="1">
    <source>
        <dbReference type="SAM" id="Phobius"/>
    </source>
</evidence>
<keyword evidence="1" id="KW-0472">Membrane</keyword>
<accession>B2WA50</accession>
<dbReference type="GO" id="GO:0005737">
    <property type="term" value="C:cytoplasm"/>
    <property type="evidence" value="ECO:0007669"/>
    <property type="project" value="TreeGrafter"/>
</dbReference>
<organism evidence="2 3">
    <name type="scientific">Pyrenophora tritici-repentis (strain Pt-1C-BFP)</name>
    <name type="common">Wheat tan spot fungus</name>
    <name type="synonym">Drechslera tritici-repentis</name>
    <dbReference type="NCBI Taxonomy" id="426418"/>
    <lineage>
        <taxon>Eukaryota</taxon>
        <taxon>Fungi</taxon>
        <taxon>Dikarya</taxon>
        <taxon>Ascomycota</taxon>
        <taxon>Pezizomycotina</taxon>
        <taxon>Dothideomycetes</taxon>
        <taxon>Pleosporomycetidae</taxon>
        <taxon>Pleosporales</taxon>
        <taxon>Pleosporineae</taxon>
        <taxon>Pleosporaceae</taxon>
        <taxon>Pyrenophora</taxon>
    </lineage>
</organism>
<dbReference type="GO" id="GO:0019187">
    <property type="term" value="F:beta-1,4-mannosyltransferase activity"/>
    <property type="evidence" value="ECO:0007669"/>
    <property type="project" value="InterPro"/>
</dbReference>
<reference evidence="3" key="1">
    <citation type="journal article" date="2013" name="G3 (Bethesda)">
        <title>Comparative genomics of a plant-pathogenic fungus, Pyrenophora tritici-repentis, reveals transduplication and the impact of repeat elements on pathogenicity and population divergence.</title>
        <authorList>
            <person name="Manning V.A."/>
            <person name="Pandelova I."/>
            <person name="Dhillon B."/>
            <person name="Wilhelm L.J."/>
            <person name="Goodwin S.B."/>
            <person name="Berlin A.M."/>
            <person name="Figueroa M."/>
            <person name="Freitag M."/>
            <person name="Hane J.K."/>
            <person name="Henrissat B."/>
            <person name="Holman W.H."/>
            <person name="Kodira C.D."/>
            <person name="Martin J."/>
            <person name="Oliver R.P."/>
            <person name="Robbertse B."/>
            <person name="Schackwitz W."/>
            <person name="Schwartz D.C."/>
            <person name="Spatafora J.W."/>
            <person name="Turgeon B.G."/>
            <person name="Yandava C."/>
            <person name="Young S."/>
            <person name="Zhou S."/>
            <person name="Zeng Q."/>
            <person name="Grigoriev I.V."/>
            <person name="Ma L.-J."/>
            <person name="Ciuffetti L.M."/>
        </authorList>
    </citation>
    <scope>NUCLEOTIDE SEQUENCE [LARGE SCALE GENOMIC DNA]</scope>
    <source>
        <strain evidence="3">Pt-1C-BFP</strain>
    </source>
</reference>
<feature type="transmembrane region" description="Helical" evidence="1">
    <location>
        <begin position="20"/>
        <end position="39"/>
    </location>
</feature>
<evidence type="ECO:0000313" key="3">
    <source>
        <dbReference type="Proteomes" id="UP000001471"/>
    </source>
</evidence>
<dbReference type="AlphaFoldDB" id="B2WA50"/>
<dbReference type="PANTHER" id="PTHR16779:SF1">
    <property type="entry name" value="BETA-1,4-MANNOSYLTRANSFERASE EGH"/>
    <property type="match status" value="1"/>
</dbReference>
<dbReference type="Proteomes" id="UP000001471">
    <property type="component" value="Unassembled WGS sequence"/>
</dbReference>
<evidence type="ECO:0000313" key="2">
    <source>
        <dbReference type="EMBL" id="EDU49778.1"/>
    </source>
</evidence>
<dbReference type="PANTHER" id="PTHR16779">
    <property type="entry name" value="BETA-1,4-MANNOSYLTRANSFERASE EGH"/>
    <property type="match status" value="1"/>
</dbReference>